<dbReference type="EMBL" id="KZ824933">
    <property type="protein sequence ID" value="RAH75427.1"/>
    <property type="molecule type" value="Genomic_DNA"/>
</dbReference>
<sequence>MGGDELTGQKAVLYHSHMLSNRWQDQRRLCGHLSASASGVYKEPGLAESEISLLIASPTDKISMNVWSSTSVPTATPCEEPISQESLIYRQAGPNLPSTRIRPFEYRSLDPPITRREMIALRYPLHQHSPCNVRCICCGGTLAPAFQGHSRGRVGGWDRGGNQIRFGVAGSTFT</sequence>
<keyword evidence="2" id="KW-1185">Reference proteome</keyword>
<evidence type="ECO:0000313" key="2">
    <source>
        <dbReference type="Proteomes" id="UP000249661"/>
    </source>
</evidence>
<evidence type="ECO:0000313" key="1">
    <source>
        <dbReference type="EMBL" id="RAH75427.1"/>
    </source>
</evidence>
<name>A0ACD1HP14_9EURO</name>
<accession>A0ACD1HP14</accession>
<reference evidence="1" key="1">
    <citation type="submission" date="2018-02" db="EMBL/GenBank/DDBJ databases">
        <title>The genomes of Aspergillus section Nigri reveals drivers in fungal speciation.</title>
        <authorList>
            <consortium name="DOE Joint Genome Institute"/>
            <person name="Vesth T.C."/>
            <person name="Nybo J."/>
            <person name="Theobald S."/>
            <person name="Brandl J."/>
            <person name="Frisvad J.C."/>
            <person name="Nielsen K.F."/>
            <person name="Lyhne E.K."/>
            <person name="Kogle M.E."/>
            <person name="Kuo A."/>
            <person name="Riley R."/>
            <person name="Clum A."/>
            <person name="Nolan M."/>
            <person name="Lipzen A."/>
            <person name="Salamov A."/>
            <person name="Henrissat B."/>
            <person name="Wiebenga A."/>
            <person name="De vries R.P."/>
            <person name="Grigoriev I.V."/>
            <person name="Mortensen U.H."/>
            <person name="Andersen M.R."/>
            <person name="Baker S.E."/>
        </authorList>
    </citation>
    <scope>NUCLEOTIDE SEQUENCE</scope>
    <source>
        <strain evidence="1">CBS 121060</strain>
    </source>
</reference>
<gene>
    <name evidence="1" type="ORF">BO66DRAFT_8308</name>
</gene>
<protein>
    <submittedName>
        <fullName evidence="1">Uncharacterized protein</fullName>
    </submittedName>
</protein>
<proteinExistence type="predicted"/>
<organism evidence="1 2">
    <name type="scientific">Aspergillus aculeatinus CBS 121060</name>
    <dbReference type="NCBI Taxonomy" id="1448322"/>
    <lineage>
        <taxon>Eukaryota</taxon>
        <taxon>Fungi</taxon>
        <taxon>Dikarya</taxon>
        <taxon>Ascomycota</taxon>
        <taxon>Pezizomycotina</taxon>
        <taxon>Eurotiomycetes</taxon>
        <taxon>Eurotiomycetidae</taxon>
        <taxon>Eurotiales</taxon>
        <taxon>Aspergillaceae</taxon>
        <taxon>Aspergillus</taxon>
        <taxon>Aspergillus subgen. Circumdati</taxon>
    </lineage>
</organism>
<dbReference type="Proteomes" id="UP000249661">
    <property type="component" value="Unassembled WGS sequence"/>
</dbReference>